<name>A0A552UW49_9FLAO</name>
<organism evidence="1 2">
    <name type="scientific">Flavobacterium zepuense</name>
    <dbReference type="NCBI Taxonomy" id="2593302"/>
    <lineage>
        <taxon>Bacteria</taxon>
        <taxon>Pseudomonadati</taxon>
        <taxon>Bacteroidota</taxon>
        <taxon>Flavobacteriia</taxon>
        <taxon>Flavobacteriales</taxon>
        <taxon>Flavobacteriaceae</taxon>
        <taxon>Flavobacterium</taxon>
    </lineage>
</organism>
<proteinExistence type="predicted"/>
<protein>
    <submittedName>
        <fullName evidence="1">Uncharacterized protein</fullName>
    </submittedName>
</protein>
<reference evidence="1 2" key="1">
    <citation type="submission" date="2019-07" db="EMBL/GenBank/DDBJ databases">
        <title>Flavobacterium sp. nov., isolated from glacier ice.</title>
        <authorList>
            <person name="Liu Q."/>
            <person name="Xin Y.-H."/>
        </authorList>
    </citation>
    <scope>NUCLEOTIDE SEQUENCE [LARGE SCALE GENOMIC DNA]</scope>
    <source>
        <strain evidence="1 2">ZT4R6</strain>
    </source>
</reference>
<comment type="caution">
    <text evidence="1">The sequence shown here is derived from an EMBL/GenBank/DDBJ whole genome shotgun (WGS) entry which is preliminary data.</text>
</comment>
<dbReference type="OrthoDB" id="1365741at2"/>
<evidence type="ECO:0000313" key="2">
    <source>
        <dbReference type="Proteomes" id="UP000320643"/>
    </source>
</evidence>
<sequence length="113" mass="12262">MAKIIGSFYLKLTDDGNLAGEFTNSRLFTVAKESAILIEKGNAPFIGRYFSTWDGVYGPASGILTVSFIESTVPSNVKYDLVWTAEDGDILFTGEALLAEGMLIGHYVSVNDK</sequence>
<accession>A0A552UW49</accession>
<gene>
    <name evidence="1" type="ORF">FMM05_18160</name>
</gene>
<dbReference type="RefSeq" id="WP_143374844.1">
    <property type="nucleotide sequence ID" value="NZ_VJVZ01000013.1"/>
</dbReference>
<evidence type="ECO:0000313" key="1">
    <source>
        <dbReference type="EMBL" id="TRW22428.1"/>
    </source>
</evidence>
<keyword evidence="2" id="KW-1185">Reference proteome</keyword>
<dbReference type="Proteomes" id="UP000320643">
    <property type="component" value="Unassembled WGS sequence"/>
</dbReference>
<dbReference type="EMBL" id="VJVZ01000013">
    <property type="protein sequence ID" value="TRW22428.1"/>
    <property type="molecule type" value="Genomic_DNA"/>
</dbReference>
<dbReference type="AlphaFoldDB" id="A0A552UW49"/>